<gene>
    <name evidence="1" type="ORF">P8A19_41500</name>
</gene>
<evidence type="ECO:0000313" key="1">
    <source>
        <dbReference type="EMBL" id="WLQ61480.1"/>
    </source>
</evidence>
<name>A0ABY9J2R0_9ACTN</name>
<proteinExistence type="predicted"/>
<sequence>MSTISTAKTAAQGSAGQAAAGETGAHRAVALLAQHRLIAQQQLHQMLSPHAVRTVTSNVLAKLRKDGLVDFTVLPSRQRAWYLTLRGARIATSWPELRGRTVLAPGNSTEASLRAAHTLTVVRAHLAFLADARRLGDDYGPLDWVPEIAHRLPDTGGEDKLIADAVLHYTATSPRRLQYRAFVEVDRATMSSERLARKLISYARFHEYSPQPVGRRGTVADQAAMLAWQRFYPRYPRVLFILTGASARALHSRIEDLRAMTAGHPLVAKLAGQVPLGAAVLEDLEDQAPSAPVWLPLAGPAERCSWMEV</sequence>
<dbReference type="InterPro" id="IPR025855">
    <property type="entry name" value="Replic_Relax"/>
</dbReference>
<dbReference type="Pfam" id="PF13814">
    <property type="entry name" value="Replic_Relax"/>
    <property type="match status" value="1"/>
</dbReference>
<reference evidence="1 2" key="1">
    <citation type="submission" date="2023-03" db="EMBL/GenBank/DDBJ databases">
        <title>Isolation and description of six Streptomyces strains from soil environments, able to metabolize different microbial glucans.</title>
        <authorList>
            <person name="Widen T."/>
            <person name="Larsbrink J."/>
        </authorList>
    </citation>
    <scope>NUCLEOTIDE SEQUENCE [LARGE SCALE GENOMIC DNA]</scope>
    <source>
        <strain evidence="1 2">Alt2</strain>
    </source>
</reference>
<protein>
    <submittedName>
        <fullName evidence="1">Replication-relaxation family protein</fullName>
    </submittedName>
</protein>
<dbReference type="EMBL" id="CP120988">
    <property type="protein sequence ID" value="WLQ61480.1"/>
    <property type="molecule type" value="Genomic_DNA"/>
</dbReference>
<organism evidence="1 2">
    <name type="scientific">Streptomyces poriferorum</name>
    <dbReference type="NCBI Taxonomy" id="2798799"/>
    <lineage>
        <taxon>Bacteria</taxon>
        <taxon>Bacillati</taxon>
        <taxon>Actinomycetota</taxon>
        <taxon>Actinomycetes</taxon>
        <taxon>Kitasatosporales</taxon>
        <taxon>Streptomycetaceae</taxon>
        <taxon>Streptomyces</taxon>
    </lineage>
</organism>
<dbReference type="RefSeq" id="WP_306106253.1">
    <property type="nucleotide sequence ID" value="NZ_CP120988.1"/>
</dbReference>
<keyword evidence="2" id="KW-1185">Reference proteome</keyword>
<evidence type="ECO:0000313" key="2">
    <source>
        <dbReference type="Proteomes" id="UP001235744"/>
    </source>
</evidence>
<dbReference type="Proteomes" id="UP001235744">
    <property type="component" value="Chromosome"/>
</dbReference>
<accession>A0ABY9J2R0</accession>